<organism evidence="1 2">
    <name type="scientific">Xanthomonas cissicola</name>
    <dbReference type="NCBI Taxonomy" id="86186"/>
    <lineage>
        <taxon>Bacteria</taxon>
        <taxon>Pseudomonadati</taxon>
        <taxon>Pseudomonadota</taxon>
        <taxon>Gammaproteobacteria</taxon>
        <taxon>Lysobacterales</taxon>
        <taxon>Lysobacteraceae</taxon>
        <taxon>Xanthomonas</taxon>
    </lineage>
</organism>
<evidence type="ECO:0000313" key="1">
    <source>
        <dbReference type="EMBL" id="OOW64267.1"/>
    </source>
</evidence>
<dbReference type="Proteomes" id="UP000190018">
    <property type="component" value="Unassembled WGS sequence"/>
</dbReference>
<dbReference type="EMBL" id="LOJT01000190">
    <property type="protein sequence ID" value="OOW64267.1"/>
    <property type="molecule type" value="Genomic_DNA"/>
</dbReference>
<comment type="caution">
    <text evidence="1">The sequence shown here is derived from an EMBL/GenBank/DDBJ whole genome shotgun (WGS) entry which is preliminary data.</text>
</comment>
<accession>A0ABX3LZT7</accession>
<gene>
    <name evidence="1" type="ORF">Xant_05780</name>
</gene>
<proteinExistence type="predicted"/>
<sequence length="84" mass="8959">MFTAGTVHVTFACRAALVRQSQGADARLARCIRIAPSSNSLPQRRYARTRGWLRLAAARPQSGPPALPTARPGYDDGVALAALN</sequence>
<name>A0ABX3LZT7_9XANT</name>
<keyword evidence="2" id="KW-1185">Reference proteome</keyword>
<evidence type="ECO:0000313" key="2">
    <source>
        <dbReference type="Proteomes" id="UP000190018"/>
    </source>
</evidence>
<reference evidence="1 2" key="1">
    <citation type="submission" date="2015-12" db="EMBL/GenBank/DDBJ databases">
        <authorList>
            <person name="Bansal K."/>
            <person name="Midha S."/>
            <person name="Patil P.B."/>
        </authorList>
    </citation>
    <scope>NUCLEOTIDE SEQUENCE [LARGE SCALE GENOMIC DNA]</scope>
    <source>
        <strain evidence="1 2">LMG21719</strain>
    </source>
</reference>
<protein>
    <submittedName>
        <fullName evidence="1">Uncharacterized protein</fullName>
    </submittedName>
</protein>